<dbReference type="SUPFAM" id="SSF50341">
    <property type="entry name" value="CheW-like"/>
    <property type="match status" value="1"/>
</dbReference>
<dbReference type="PANTHER" id="PTHR22617:SF23">
    <property type="entry name" value="CHEMOTAXIS PROTEIN CHEW"/>
    <property type="match status" value="1"/>
</dbReference>
<dbReference type="PROSITE" id="PS50851">
    <property type="entry name" value="CHEW"/>
    <property type="match status" value="1"/>
</dbReference>
<dbReference type="Proteomes" id="UP001589747">
    <property type="component" value="Unassembled WGS sequence"/>
</dbReference>
<dbReference type="SMART" id="SM00260">
    <property type="entry name" value="CheW"/>
    <property type="match status" value="1"/>
</dbReference>
<dbReference type="Gene3D" id="2.30.30.40">
    <property type="entry name" value="SH3 Domains"/>
    <property type="match status" value="1"/>
</dbReference>
<dbReference type="InterPro" id="IPR039315">
    <property type="entry name" value="CheW"/>
</dbReference>
<dbReference type="Gene3D" id="2.40.50.180">
    <property type="entry name" value="CheA-289, Domain 4"/>
    <property type="match status" value="1"/>
</dbReference>
<comment type="caution">
    <text evidence="2">The sequence shown here is derived from an EMBL/GenBank/DDBJ whole genome shotgun (WGS) entry which is preliminary data.</text>
</comment>
<gene>
    <name evidence="2" type="ORF">ACFFSY_04135</name>
</gene>
<reference evidence="2 3" key="1">
    <citation type="submission" date="2024-09" db="EMBL/GenBank/DDBJ databases">
        <authorList>
            <person name="Sun Q."/>
            <person name="Mori K."/>
        </authorList>
    </citation>
    <scope>NUCLEOTIDE SEQUENCE [LARGE SCALE GENOMIC DNA]</scope>
    <source>
        <strain evidence="2 3">TISTR 2452</strain>
    </source>
</reference>
<name>A0ABV5KIR1_9BACL</name>
<keyword evidence="3" id="KW-1185">Reference proteome</keyword>
<dbReference type="PANTHER" id="PTHR22617">
    <property type="entry name" value="CHEMOTAXIS SENSOR HISTIDINE KINASE-RELATED"/>
    <property type="match status" value="1"/>
</dbReference>
<proteinExistence type="predicted"/>
<evidence type="ECO:0000313" key="3">
    <source>
        <dbReference type="Proteomes" id="UP001589747"/>
    </source>
</evidence>
<dbReference type="Pfam" id="PF01584">
    <property type="entry name" value="CheW"/>
    <property type="match status" value="1"/>
</dbReference>
<sequence length="142" mass="15831">METAVEEQQFVVIVLGSERYAIHISEIYEIIKMQEITAVPKSQSFLEGVTNLRGKILPVISLRRRFGMEPAAKSKHMRIVVAKFEEELVGIVVDAVEQVTVFHEIHPPSDTASSVDRTFFQGIGILGEEITCVLNIEHVLAG</sequence>
<dbReference type="EMBL" id="JBHMDO010000008">
    <property type="protein sequence ID" value="MFB9325111.1"/>
    <property type="molecule type" value="Genomic_DNA"/>
</dbReference>
<dbReference type="InterPro" id="IPR036061">
    <property type="entry name" value="CheW-like_dom_sf"/>
</dbReference>
<dbReference type="RefSeq" id="WP_377490298.1">
    <property type="nucleotide sequence ID" value="NZ_JBHMDO010000008.1"/>
</dbReference>
<accession>A0ABV5KIR1</accession>
<feature type="domain" description="CheW-like" evidence="1">
    <location>
        <begin position="7"/>
        <end position="142"/>
    </location>
</feature>
<dbReference type="InterPro" id="IPR002545">
    <property type="entry name" value="CheW-lke_dom"/>
</dbReference>
<organism evidence="2 3">
    <name type="scientific">Paenibacillus aurantiacus</name>
    <dbReference type="NCBI Taxonomy" id="1936118"/>
    <lineage>
        <taxon>Bacteria</taxon>
        <taxon>Bacillati</taxon>
        <taxon>Bacillota</taxon>
        <taxon>Bacilli</taxon>
        <taxon>Bacillales</taxon>
        <taxon>Paenibacillaceae</taxon>
        <taxon>Paenibacillus</taxon>
    </lineage>
</organism>
<protein>
    <submittedName>
        <fullName evidence="2">Chemotaxis protein CheW</fullName>
    </submittedName>
</protein>
<evidence type="ECO:0000313" key="2">
    <source>
        <dbReference type="EMBL" id="MFB9325111.1"/>
    </source>
</evidence>
<evidence type="ECO:0000259" key="1">
    <source>
        <dbReference type="PROSITE" id="PS50851"/>
    </source>
</evidence>